<gene>
    <name evidence="2" type="ORF">DFP85_10921</name>
</gene>
<keyword evidence="1" id="KW-0812">Transmembrane</keyword>
<feature type="transmembrane region" description="Helical" evidence="1">
    <location>
        <begin position="20"/>
        <end position="38"/>
    </location>
</feature>
<reference evidence="2 3" key="1">
    <citation type="submission" date="2019-03" db="EMBL/GenBank/DDBJ databases">
        <title>Genomic Encyclopedia of Type Strains, Phase III (KMG-III): the genomes of soil and plant-associated and newly described type strains.</title>
        <authorList>
            <person name="Whitman W."/>
        </authorList>
    </citation>
    <scope>NUCLEOTIDE SEQUENCE [LARGE SCALE GENOMIC DNA]</scope>
    <source>
        <strain evidence="2 3">CECT 5797</strain>
    </source>
</reference>
<feature type="transmembrane region" description="Helical" evidence="1">
    <location>
        <begin position="50"/>
        <end position="75"/>
    </location>
</feature>
<keyword evidence="1" id="KW-0472">Membrane</keyword>
<evidence type="ECO:0000256" key="1">
    <source>
        <dbReference type="SAM" id="Phobius"/>
    </source>
</evidence>
<feature type="transmembrane region" description="Helical" evidence="1">
    <location>
        <begin position="425"/>
        <end position="447"/>
    </location>
</feature>
<comment type="caution">
    <text evidence="2">The sequence shown here is derived from an EMBL/GenBank/DDBJ whole genome shotgun (WGS) entry which is preliminary data.</text>
</comment>
<feature type="transmembrane region" description="Helical" evidence="1">
    <location>
        <begin position="190"/>
        <end position="210"/>
    </location>
</feature>
<name>A0A4R6ZLR3_9GAMM</name>
<keyword evidence="1" id="KW-1133">Transmembrane helix</keyword>
<dbReference type="Proteomes" id="UP000295212">
    <property type="component" value="Unassembled WGS sequence"/>
</dbReference>
<feature type="transmembrane region" description="Helical" evidence="1">
    <location>
        <begin position="251"/>
        <end position="269"/>
    </location>
</feature>
<dbReference type="EMBL" id="SNZJ01000009">
    <property type="protein sequence ID" value="TDR53298.1"/>
    <property type="molecule type" value="Genomic_DNA"/>
</dbReference>
<dbReference type="OrthoDB" id="9342495at2"/>
<evidence type="ECO:0000313" key="3">
    <source>
        <dbReference type="Proteomes" id="UP000295212"/>
    </source>
</evidence>
<feature type="transmembrane region" description="Helical" evidence="1">
    <location>
        <begin position="313"/>
        <end position="337"/>
    </location>
</feature>
<feature type="transmembrane region" description="Helical" evidence="1">
    <location>
        <begin position="276"/>
        <end position="293"/>
    </location>
</feature>
<organism evidence="2 3">
    <name type="scientific">Halomonas ventosae</name>
    <dbReference type="NCBI Taxonomy" id="229007"/>
    <lineage>
        <taxon>Bacteria</taxon>
        <taxon>Pseudomonadati</taxon>
        <taxon>Pseudomonadota</taxon>
        <taxon>Gammaproteobacteria</taxon>
        <taxon>Oceanospirillales</taxon>
        <taxon>Halomonadaceae</taxon>
        <taxon>Halomonas</taxon>
    </lineage>
</organism>
<dbReference type="RefSeq" id="WP_133636008.1">
    <property type="nucleotide sequence ID" value="NZ_SNZJ01000009.1"/>
</dbReference>
<dbReference type="PANTHER" id="PTHR41983">
    <property type="entry name" value="SHORT-CHAIN FATTY ACID TRANSPORTER-RELATED"/>
    <property type="match status" value="1"/>
</dbReference>
<dbReference type="PANTHER" id="PTHR41983:SF2">
    <property type="entry name" value="SHORT-CHAIN FATTY ACID TRANSPORTER-RELATED"/>
    <property type="match status" value="1"/>
</dbReference>
<proteinExistence type="predicted"/>
<dbReference type="Pfam" id="PF02667">
    <property type="entry name" value="SCFA_trans"/>
    <property type="match status" value="1"/>
</dbReference>
<protein>
    <submittedName>
        <fullName evidence="2">Short-chain fatty acids transporter</fullName>
    </submittedName>
</protein>
<evidence type="ECO:0000313" key="2">
    <source>
        <dbReference type="EMBL" id="TDR53298.1"/>
    </source>
</evidence>
<dbReference type="InterPro" id="IPR006160">
    <property type="entry name" value="SCFA_transpt_AtoE"/>
</dbReference>
<dbReference type="AlphaFoldDB" id="A0A4R6ZLR3"/>
<sequence length="448" mass="48693">MIKQLGDIFSTFSERFMPEPIIFAFLLTIVTFILGLFLTDNSIITMVDHWYGGFWNLLSFTMQMVMILVTGHALATAPAVKKWIQRLASQPSSSAQAAALTALVACIFSWFNWALGLIVGAIFALEIGKAAYRQGVKLHYPLIVAAGYSGQMVWHLGPSSSSGLTVATSGHFLEDAIGIIPITETAFSSYALLNSLMLIAVVVPVTFFLMSPRKENELSGIEDYAPQFLKEEDPNANIDTSNSIGARMDSVWFTVILLTLAVCYAFLHFSRNGFDLNLNIVNFIFLFLGLALHKTPVRYMNAVTDASKGASGIILQFPFYGGIMGMVTLSGLAVIFVDAMLSIATPETLPVITWFSAGLLNIFVPSGGGQWAVQGPILAEVAQELGVSVGRIITAFGAGDTWTNMFQPFWALALLGITGVKARHIMGYCMTLLLIAVPFYVIGLTFFP</sequence>
<feature type="transmembrane region" description="Helical" evidence="1">
    <location>
        <begin position="95"/>
        <end position="125"/>
    </location>
</feature>
<dbReference type="GO" id="GO:0005886">
    <property type="term" value="C:plasma membrane"/>
    <property type="evidence" value="ECO:0007669"/>
    <property type="project" value="TreeGrafter"/>
</dbReference>
<accession>A0A4R6ZLR3</accession>